<dbReference type="Proteomes" id="UP000265520">
    <property type="component" value="Unassembled WGS sequence"/>
</dbReference>
<evidence type="ECO:0000313" key="1">
    <source>
        <dbReference type="EMBL" id="MCI94559.1"/>
    </source>
</evidence>
<feature type="non-terminal residue" evidence="1">
    <location>
        <position position="1"/>
    </location>
</feature>
<protein>
    <submittedName>
        <fullName evidence="1">Uncharacterized protein</fullName>
    </submittedName>
</protein>
<sequence length="50" mass="5327">DGKKIPIPPLSYVVSIADGSKLLRSGRILPAFEKPTDIVKKMPVPDPGKG</sequence>
<proteinExistence type="predicted"/>
<reference evidence="1 2" key="1">
    <citation type="journal article" date="2018" name="Front. Plant Sci.">
        <title>Red Clover (Trifolium pratense) and Zigzag Clover (T. medium) - A Picture of Genomic Similarities and Differences.</title>
        <authorList>
            <person name="Dluhosova J."/>
            <person name="Istvanek J."/>
            <person name="Nedelnik J."/>
            <person name="Repkova J."/>
        </authorList>
    </citation>
    <scope>NUCLEOTIDE SEQUENCE [LARGE SCALE GENOMIC DNA]</scope>
    <source>
        <strain evidence="2">cv. 10/8</strain>
        <tissue evidence="1">Leaf</tissue>
    </source>
</reference>
<dbReference type="AlphaFoldDB" id="A0A392W469"/>
<feature type="non-terminal residue" evidence="1">
    <location>
        <position position="50"/>
    </location>
</feature>
<organism evidence="1 2">
    <name type="scientific">Trifolium medium</name>
    <dbReference type="NCBI Taxonomy" id="97028"/>
    <lineage>
        <taxon>Eukaryota</taxon>
        <taxon>Viridiplantae</taxon>
        <taxon>Streptophyta</taxon>
        <taxon>Embryophyta</taxon>
        <taxon>Tracheophyta</taxon>
        <taxon>Spermatophyta</taxon>
        <taxon>Magnoliopsida</taxon>
        <taxon>eudicotyledons</taxon>
        <taxon>Gunneridae</taxon>
        <taxon>Pentapetalae</taxon>
        <taxon>rosids</taxon>
        <taxon>fabids</taxon>
        <taxon>Fabales</taxon>
        <taxon>Fabaceae</taxon>
        <taxon>Papilionoideae</taxon>
        <taxon>50 kb inversion clade</taxon>
        <taxon>NPAAA clade</taxon>
        <taxon>Hologalegina</taxon>
        <taxon>IRL clade</taxon>
        <taxon>Trifolieae</taxon>
        <taxon>Trifolium</taxon>
    </lineage>
</organism>
<evidence type="ECO:0000313" key="2">
    <source>
        <dbReference type="Proteomes" id="UP000265520"/>
    </source>
</evidence>
<accession>A0A392W469</accession>
<name>A0A392W469_9FABA</name>
<keyword evidence="2" id="KW-1185">Reference proteome</keyword>
<dbReference type="EMBL" id="LXQA011359773">
    <property type="protein sequence ID" value="MCI94559.1"/>
    <property type="molecule type" value="Genomic_DNA"/>
</dbReference>
<comment type="caution">
    <text evidence="1">The sequence shown here is derived from an EMBL/GenBank/DDBJ whole genome shotgun (WGS) entry which is preliminary data.</text>
</comment>